<dbReference type="InterPro" id="IPR011093">
    <property type="entry name" value="TraI_2_C"/>
</dbReference>
<dbReference type="EMBL" id="CP069352">
    <property type="protein sequence ID" value="QRK81785.1"/>
    <property type="molecule type" value="Genomic_DNA"/>
</dbReference>
<accession>A0ABX7G8Y7</accession>
<dbReference type="Pfam" id="PF07515">
    <property type="entry name" value="TraI_2_C"/>
    <property type="match status" value="1"/>
</dbReference>
<dbReference type="Gene3D" id="1.10.3210.40">
    <property type="match status" value="1"/>
</dbReference>
<dbReference type="Gene3D" id="2.40.10.200">
    <property type="entry name" value="STY4665 C-terminal domain-like"/>
    <property type="match status" value="1"/>
</dbReference>
<dbReference type="GO" id="GO:0004386">
    <property type="term" value="F:helicase activity"/>
    <property type="evidence" value="ECO:0007669"/>
    <property type="project" value="UniProtKB-KW"/>
</dbReference>
<evidence type="ECO:0000313" key="4">
    <source>
        <dbReference type="EMBL" id="QRK81785.1"/>
    </source>
</evidence>
<dbReference type="InterPro" id="IPR011119">
    <property type="entry name" value="Unchr_helicase_relaxase_TraI"/>
</dbReference>
<keyword evidence="4" id="KW-0378">Hydrolase</keyword>
<keyword evidence="4" id="KW-0067">ATP-binding</keyword>
<feature type="domain" description="Putative conjugal transfer nickase/helicase TraI C-terminal" evidence="3">
    <location>
        <begin position="469"/>
        <end position="591"/>
    </location>
</feature>
<name>A0ABX7G8Y7_9PSED</name>
<organism evidence="4 5">
    <name type="scientific">Pseudomonas granadensis</name>
    <dbReference type="NCBI Taxonomy" id="1421430"/>
    <lineage>
        <taxon>Bacteria</taxon>
        <taxon>Pseudomonadati</taxon>
        <taxon>Pseudomonadota</taxon>
        <taxon>Gammaproteobacteria</taxon>
        <taxon>Pseudomonadales</taxon>
        <taxon>Pseudomonadaceae</taxon>
        <taxon>Pseudomonas</taxon>
    </lineage>
</organism>
<protein>
    <submittedName>
        <fullName evidence="4">Helicase/relaxase domain-containing protein</fullName>
    </submittedName>
</protein>
<sequence>MLSFFHRKRRPETNSRCPAKPKTASGLTEPQSATTLLATPRRQKLLEQIWQRTAVSRPQFQKLYQGPIHRYAELVQLLPASESHHHAYPGGMLDHGLEVIAYVLKLRQSHLLPSGAQPEVQIAQAEAWTAALAYAALGHDLGKIAVDVHVEYADGRTWHPWHGPLGSPYRLRYRKDRQYRLHGAASGLLIQQILSPEILDWLSTFPELWISLIFHWAGQSEHAGELGTLITQADQASVAQALGGDPMKAMSAPKHALQRKLLEGLRHLLNSELKLNQPQASDGWLTQDALWLVSKTVSDKLRAHLLSQGVEGIPERNIAVFNVLQEHGIALPSADGKAIWKATVTSELGWSHSFTFLKLSPALIWDDQARPQAYAGTVVVDAPEHQSATQISLPKRAVTATSKLPNSKCASPMIKPPGSEPNAPDSLELLMDLFGGPPSLPDDFDAIPMDDPRPPPEIPTPDVEPTQPSGEHFVAWFTQGVRSRRIMMNETKALVHTVQDTIFMVTPGVFQRYGQEHPHLARIAKQENQYDWQWIQKRFEELKLHRKQPNGLNIWTCEVSGARRTRRLHGYLLNESMGLMNDLALNNPHLKVLEPEQRNSPKPT</sequence>
<feature type="region of interest" description="Disordered" evidence="1">
    <location>
        <begin position="402"/>
        <end position="425"/>
    </location>
</feature>
<evidence type="ECO:0000256" key="1">
    <source>
        <dbReference type="SAM" id="MobiDB-lite"/>
    </source>
</evidence>
<keyword evidence="5" id="KW-1185">Reference proteome</keyword>
<dbReference type="Gene3D" id="1.10.10.10">
    <property type="entry name" value="Winged helix-like DNA-binding domain superfamily/Winged helix DNA-binding domain"/>
    <property type="match status" value="1"/>
</dbReference>
<reference evidence="4 5" key="1">
    <citation type="submission" date="2021-03" db="EMBL/GenBank/DDBJ databases">
        <title>P. granadensis CT364 genome publication.</title>
        <authorList>
            <person name="Stach J."/>
            <person name="Montero-Calasanz Md.C."/>
        </authorList>
    </citation>
    <scope>NUCLEOTIDE SEQUENCE [LARGE SCALE GENOMIC DNA]</scope>
    <source>
        <strain evidence="4 5">CT364</strain>
    </source>
</reference>
<keyword evidence="4" id="KW-0547">Nucleotide-binding</keyword>
<dbReference type="InterPro" id="IPR036388">
    <property type="entry name" value="WH-like_DNA-bd_sf"/>
</dbReference>
<dbReference type="NCBIfam" id="NF041494">
    <property type="entry name" value="MobH"/>
    <property type="match status" value="1"/>
</dbReference>
<dbReference type="Pfam" id="PF07514">
    <property type="entry name" value="TraI_2"/>
    <property type="match status" value="1"/>
</dbReference>
<feature type="region of interest" description="Disordered" evidence="1">
    <location>
        <begin position="1"/>
        <end position="30"/>
    </location>
</feature>
<evidence type="ECO:0000259" key="2">
    <source>
        <dbReference type="Pfam" id="PF07514"/>
    </source>
</evidence>
<feature type="domain" description="Uncharacterised" evidence="2">
    <location>
        <begin position="26"/>
        <end position="339"/>
    </location>
</feature>
<dbReference type="RefSeq" id="WP_203417939.1">
    <property type="nucleotide sequence ID" value="NZ_CP069352.1"/>
</dbReference>
<feature type="compositionally biased region" description="Basic residues" evidence="1">
    <location>
        <begin position="1"/>
        <end position="10"/>
    </location>
</feature>
<dbReference type="Proteomes" id="UP000663686">
    <property type="component" value="Chromosome"/>
</dbReference>
<dbReference type="InterPro" id="IPR022391">
    <property type="entry name" value="ICE_relaxase_PFGI-1"/>
</dbReference>
<gene>
    <name evidence="4" type="ORF">JN757_14395</name>
</gene>
<feature type="region of interest" description="Disordered" evidence="1">
    <location>
        <begin position="441"/>
        <end position="469"/>
    </location>
</feature>
<evidence type="ECO:0000259" key="3">
    <source>
        <dbReference type="Pfam" id="PF07515"/>
    </source>
</evidence>
<dbReference type="InterPro" id="IPR036390">
    <property type="entry name" value="WH_DNA-bd_sf"/>
</dbReference>
<dbReference type="NCBIfam" id="TIGR03760">
    <property type="entry name" value="ICE_TraI_Pfluor"/>
    <property type="match status" value="1"/>
</dbReference>
<proteinExistence type="predicted"/>
<evidence type="ECO:0000313" key="5">
    <source>
        <dbReference type="Proteomes" id="UP000663686"/>
    </source>
</evidence>
<keyword evidence="4" id="KW-0347">Helicase</keyword>
<dbReference type="SUPFAM" id="SSF46785">
    <property type="entry name" value="Winged helix' DNA-binding domain"/>
    <property type="match status" value="1"/>
</dbReference>